<dbReference type="Gene3D" id="1.20.1250.20">
    <property type="entry name" value="MFS general substrate transporter like domains"/>
    <property type="match status" value="1"/>
</dbReference>
<sequence length="421" mass="47076">MSKEKNEVVKIWREYPAFRDIQFSTILTSFFTWSSFIAMLVLLASITETGIQFGTLWAVSGLAPILFSLYLGVWVDRLDVRKSIIAAEIIKSVLFLGFIIIPFIDNMFVAWSIFMVIRLGTGTLNSFTSAAKQVAIPSIVKKDDLIVANSLNYTITSTVRLSGAAAGGLIVTFVGIHAAYFLTALSFIVSAWLIFRNTWKTEEHAENKERNFKREFAEGLTFAMKNVNVLLILVAALTIGTIIGSYNLMLERFNSQVYNFATYGISLLYLAEGLVSVILGYWIAKNKFLLTKTHIYGIFYSLIGVSWMAFGFTTNIIYGILVLIFFGMFCSVVVPYERTKIQMEVPPHLRGKIFSLWGTLTLAAIQLGALITGFIIDLIGLTYVPIITGFMQVIFGLTFLTVLLRKKNIDTNKKVSSVGMR</sequence>
<dbReference type="SUPFAM" id="SSF103473">
    <property type="entry name" value="MFS general substrate transporter"/>
    <property type="match status" value="1"/>
</dbReference>
<dbReference type="CDD" id="cd06173">
    <property type="entry name" value="MFS_MefA_like"/>
    <property type="match status" value="1"/>
</dbReference>
<dbReference type="HOGENOM" id="CLU_661664_0_0_9"/>
<evidence type="ECO:0000313" key="7">
    <source>
        <dbReference type="EMBL" id="ADC52272.1"/>
    </source>
</evidence>
<keyword evidence="8" id="KW-1185">Reference proteome</keyword>
<keyword evidence="3 6" id="KW-0812">Transmembrane</keyword>
<dbReference type="GO" id="GO:0005886">
    <property type="term" value="C:plasma membrane"/>
    <property type="evidence" value="ECO:0007669"/>
    <property type="project" value="UniProtKB-SubCell"/>
</dbReference>
<evidence type="ECO:0000256" key="3">
    <source>
        <dbReference type="ARBA" id="ARBA00022692"/>
    </source>
</evidence>
<keyword evidence="2" id="KW-1003">Cell membrane</keyword>
<comment type="subcellular location">
    <subcellularLocation>
        <location evidence="1">Cell membrane</location>
        <topology evidence="1">Multi-pass membrane protein</topology>
    </subcellularLocation>
</comment>
<evidence type="ECO:0000256" key="4">
    <source>
        <dbReference type="ARBA" id="ARBA00022989"/>
    </source>
</evidence>
<keyword evidence="4 6" id="KW-1133">Transmembrane helix</keyword>
<dbReference type="PANTHER" id="PTHR23513">
    <property type="entry name" value="INTEGRAL MEMBRANE EFFLUX PROTEIN-RELATED"/>
    <property type="match status" value="1"/>
</dbReference>
<evidence type="ECO:0000256" key="1">
    <source>
        <dbReference type="ARBA" id="ARBA00004651"/>
    </source>
</evidence>
<feature type="transmembrane region" description="Helical" evidence="6">
    <location>
        <begin position="229"/>
        <end position="248"/>
    </location>
</feature>
<name>D3G1P6_ALKPO</name>
<proteinExistence type="predicted"/>
<dbReference type="EMBL" id="CP001879">
    <property type="protein sequence ID" value="ADC52272.1"/>
    <property type="molecule type" value="Genomic_DNA"/>
</dbReference>
<reference evidence="7 8" key="1">
    <citation type="journal article" date="2011" name="Environ. Microbiol.">
        <title>Genome of alkaliphilic Bacillus pseudofirmus OF4 reveals adaptations that support the ability to grow in an external pH range from 7.5 to 11.4.</title>
        <authorList>
            <person name="Janto B."/>
            <person name="Ahmed A."/>
            <person name="Ito M."/>
            <person name="Liu J."/>
            <person name="Hicks D.B."/>
            <person name="Pagni S."/>
            <person name="Fackelmayer O.J."/>
            <person name="Smith T.A."/>
            <person name="Earl J."/>
            <person name="Elbourne L.D."/>
            <person name="Hassan K."/>
            <person name="Paulsen I.T."/>
            <person name="Kolsto A.B."/>
            <person name="Tourasse N.J."/>
            <person name="Ehrlich G.D."/>
            <person name="Boissy R."/>
            <person name="Ivey D.M."/>
            <person name="Li G."/>
            <person name="Xue Y."/>
            <person name="Ma Y."/>
            <person name="Hu F.Z."/>
            <person name="Krulwich T.A."/>
        </authorList>
    </citation>
    <scope>NUCLEOTIDE SEQUENCE [LARGE SCALE GENOMIC DNA]</scope>
    <source>
        <strain evidence="8">ATCC BAA-2126 / JCM 17055 / OF4</strain>
    </source>
</reference>
<dbReference type="InterPro" id="IPR036259">
    <property type="entry name" value="MFS_trans_sf"/>
</dbReference>
<dbReference type="Proteomes" id="UP000001544">
    <property type="component" value="Plasmid pBpOF4-01"/>
</dbReference>
<feature type="transmembrane region" description="Helical" evidence="6">
    <location>
        <begin position="260"/>
        <end position="282"/>
    </location>
</feature>
<evidence type="ECO:0000256" key="6">
    <source>
        <dbReference type="SAM" id="Phobius"/>
    </source>
</evidence>
<dbReference type="eggNOG" id="COG2814">
    <property type="taxonomic scope" value="Bacteria"/>
</dbReference>
<evidence type="ECO:0000256" key="2">
    <source>
        <dbReference type="ARBA" id="ARBA00022475"/>
    </source>
</evidence>
<accession>D3G1P6</accession>
<keyword evidence="5 6" id="KW-0472">Membrane</keyword>
<feature type="transmembrane region" description="Helical" evidence="6">
    <location>
        <begin position="93"/>
        <end position="117"/>
    </location>
</feature>
<organism evidence="7 8">
    <name type="scientific">Alkalihalophilus pseudofirmus (strain ATCC BAA-2126 / JCM 17055 / OF4)</name>
    <name type="common">Bacillus pseudofirmus</name>
    <dbReference type="NCBI Taxonomy" id="398511"/>
    <lineage>
        <taxon>Bacteria</taxon>
        <taxon>Bacillati</taxon>
        <taxon>Bacillota</taxon>
        <taxon>Bacilli</taxon>
        <taxon>Bacillales</taxon>
        <taxon>Bacillaceae</taxon>
        <taxon>Alkalihalophilus</taxon>
    </lineage>
</organism>
<feature type="transmembrane region" description="Helical" evidence="6">
    <location>
        <begin position="356"/>
        <end position="376"/>
    </location>
</feature>
<feature type="transmembrane region" description="Helical" evidence="6">
    <location>
        <begin position="316"/>
        <end position="336"/>
    </location>
</feature>
<dbReference type="GO" id="GO:0022857">
    <property type="term" value="F:transmembrane transporter activity"/>
    <property type="evidence" value="ECO:0007669"/>
    <property type="project" value="InterPro"/>
</dbReference>
<evidence type="ECO:0000313" key="8">
    <source>
        <dbReference type="Proteomes" id="UP000001544"/>
    </source>
</evidence>
<feature type="transmembrane region" description="Helical" evidence="6">
    <location>
        <begin position="169"/>
        <end position="195"/>
    </location>
</feature>
<dbReference type="Pfam" id="PF07690">
    <property type="entry name" value="MFS_1"/>
    <property type="match status" value="1"/>
</dbReference>
<feature type="transmembrane region" description="Helical" evidence="6">
    <location>
        <begin position="50"/>
        <end position="73"/>
    </location>
</feature>
<evidence type="ECO:0000256" key="5">
    <source>
        <dbReference type="ARBA" id="ARBA00023136"/>
    </source>
</evidence>
<feature type="transmembrane region" description="Helical" evidence="6">
    <location>
        <begin position="294"/>
        <end position="310"/>
    </location>
</feature>
<dbReference type="RefSeq" id="WP_012961181.1">
    <property type="nucleotide sequence ID" value="NC_013792.1"/>
</dbReference>
<gene>
    <name evidence="7" type="ordered locus">BpOF4_21384</name>
</gene>
<dbReference type="PANTHER" id="PTHR23513:SF6">
    <property type="entry name" value="MAJOR FACILITATOR SUPERFAMILY ASSOCIATED DOMAIN-CONTAINING PROTEIN"/>
    <property type="match status" value="1"/>
</dbReference>
<dbReference type="InterPro" id="IPR011701">
    <property type="entry name" value="MFS"/>
</dbReference>
<dbReference type="KEGG" id="bpf:BpOF4_21384"/>
<feature type="transmembrane region" description="Helical" evidence="6">
    <location>
        <begin position="21"/>
        <end position="44"/>
    </location>
</feature>
<dbReference type="AlphaFoldDB" id="D3G1P6"/>
<geneLocation type="plasmid" evidence="7 8">
    <name>pBpOF4-01</name>
</geneLocation>
<keyword evidence="7" id="KW-0614">Plasmid</keyword>
<protein>
    <submittedName>
        <fullName evidence="7">Major facilitator superfamily macrolide-efflux protein</fullName>
    </submittedName>
</protein>
<feature type="transmembrane region" description="Helical" evidence="6">
    <location>
        <begin position="382"/>
        <end position="404"/>
    </location>
</feature>